<organism evidence="2 3">
    <name type="scientific">Dendrothele bispora (strain CBS 962.96)</name>
    <dbReference type="NCBI Taxonomy" id="1314807"/>
    <lineage>
        <taxon>Eukaryota</taxon>
        <taxon>Fungi</taxon>
        <taxon>Dikarya</taxon>
        <taxon>Basidiomycota</taxon>
        <taxon>Agaricomycotina</taxon>
        <taxon>Agaricomycetes</taxon>
        <taxon>Agaricomycetidae</taxon>
        <taxon>Agaricales</taxon>
        <taxon>Agaricales incertae sedis</taxon>
        <taxon>Dendrothele</taxon>
    </lineage>
</organism>
<feature type="transmembrane region" description="Helical" evidence="1">
    <location>
        <begin position="37"/>
        <end position="60"/>
    </location>
</feature>
<keyword evidence="1" id="KW-0472">Membrane</keyword>
<accession>A0A4S8LQV2</accession>
<gene>
    <name evidence="2" type="ORF">K435DRAFT_223545</name>
</gene>
<protein>
    <submittedName>
        <fullName evidence="2">Uncharacterized protein</fullName>
    </submittedName>
</protein>
<evidence type="ECO:0000313" key="2">
    <source>
        <dbReference type="EMBL" id="THU91796.1"/>
    </source>
</evidence>
<keyword evidence="1" id="KW-0812">Transmembrane</keyword>
<dbReference type="EMBL" id="ML179297">
    <property type="protein sequence ID" value="THU91796.1"/>
    <property type="molecule type" value="Genomic_DNA"/>
</dbReference>
<name>A0A4S8LQV2_DENBC</name>
<keyword evidence="3" id="KW-1185">Reference proteome</keyword>
<dbReference type="Proteomes" id="UP000297245">
    <property type="component" value="Unassembled WGS sequence"/>
</dbReference>
<dbReference type="OrthoDB" id="2535105at2759"/>
<sequence length="80" mass="8552">MASQTQPTTTGASIPAPSVAIPMPGVALPPLDPVLGALYLGSTIAAILYGVICLQMFLYATSPRTKMDSRWFKSYVVFIF</sequence>
<evidence type="ECO:0000313" key="3">
    <source>
        <dbReference type="Proteomes" id="UP000297245"/>
    </source>
</evidence>
<evidence type="ECO:0000256" key="1">
    <source>
        <dbReference type="SAM" id="Phobius"/>
    </source>
</evidence>
<proteinExistence type="predicted"/>
<reference evidence="2 3" key="1">
    <citation type="journal article" date="2019" name="Nat. Ecol. Evol.">
        <title>Megaphylogeny resolves global patterns of mushroom evolution.</title>
        <authorList>
            <person name="Varga T."/>
            <person name="Krizsan K."/>
            <person name="Foldi C."/>
            <person name="Dima B."/>
            <person name="Sanchez-Garcia M."/>
            <person name="Sanchez-Ramirez S."/>
            <person name="Szollosi G.J."/>
            <person name="Szarkandi J.G."/>
            <person name="Papp V."/>
            <person name="Albert L."/>
            <person name="Andreopoulos W."/>
            <person name="Angelini C."/>
            <person name="Antonin V."/>
            <person name="Barry K.W."/>
            <person name="Bougher N.L."/>
            <person name="Buchanan P."/>
            <person name="Buyck B."/>
            <person name="Bense V."/>
            <person name="Catcheside P."/>
            <person name="Chovatia M."/>
            <person name="Cooper J."/>
            <person name="Damon W."/>
            <person name="Desjardin D."/>
            <person name="Finy P."/>
            <person name="Geml J."/>
            <person name="Haridas S."/>
            <person name="Hughes K."/>
            <person name="Justo A."/>
            <person name="Karasinski D."/>
            <person name="Kautmanova I."/>
            <person name="Kiss B."/>
            <person name="Kocsube S."/>
            <person name="Kotiranta H."/>
            <person name="LaButti K.M."/>
            <person name="Lechner B.E."/>
            <person name="Liimatainen K."/>
            <person name="Lipzen A."/>
            <person name="Lukacs Z."/>
            <person name="Mihaltcheva S."/>
            <person name="Morgado L.N."/>
            <person name="Niskanen T."/>
            <person name="Noordeloos M.E."/>
            <person name="Ohm R.A."/>
            <person name="Ortiz-Santana B."/>
            <person name="Ovrebo C."/>
            <person name="Racz N."/>
            <person name="Riley R."/>
            <person name="Savchenko A."/>
            <person name="Shiryaev A."/>
            <person name="Soop K."/>
            <person name="Spirin V."/>
            <person name="Szebenyi C."/>
            <person name="Tomsovsky M."/>
            <person name="Tulloss R.E."/>
            <person name="Uehling J."/>
            <person name="Grigoriev I.V."/>
            <person name="Vagvolgyi C."/>
            <person name="Papp T."/>
            <person name="Martin F.M."/>
            <person name="Miettinen O."/>
            <person name="Hibbett D.S."/>
            <person name="Nagy L.G."/>
        </authorList>
    </citation>
    <scope>NUCLEOTIDE SEQUENCE [LARGE SCALE GENOMIC DNA]</scope>
    <source>
        <strain evidence="2 3">CBS 962.96</strain>
    </source>
</reference>
<dbReference type="AlphaFoldDB" id="A0A4S8LQV2"/>
<keyword evidence="1" id="KW-1133">Transmembrane helix</keyword>